<sequence>MAELRESDLARDLLQRADNALYKAKKGGRNMVVIAS</sequence>
<dbReference type="Proteomes" id="UP000235114">
    <property type="component" value="Unassembled WGS sequence"/>
</dbReference>
<dbReference type="OrthoDB" id="9759607at2"/>
<organism evidence="2 4">
    <name type="scientific">Bacillus canaveralius</name>
    <dbReference type="NCBI Taxonomy" id="1403243"/>
    <lineage>
        <taxon>Bacteria</taxon>
        <taxon>Bacillati</taxon>
        <taxon>Bacillota</taxon>
        <taxon>Bacilli</taxon>
        <taxon>Bacillales</taxon>
        <taxon>Bacillaceae</taxon>
        <taxon>Bacillus</taxon>
    </lineage>
</organism>
<dbReference type="PROSITE" id="PS50887">
    <property type="entry name" value="GGDEF"/>
    <property type="match status" value="1"/>
</dbReference>
<dbReference type="EMBL" id="PGVA01000038">
    <property type="protein sequence ID" value="PLR81182.1"/>
    <property type="molecule type" value="Genomic_DNA"/>
</dbReference>
<dbReference type="EMBL" id="PGVD01000007">
    <property type="protein sequence ID" value="PLS00629.1"/>
    <property type="molecule type" value="Genomic_DNA"/>
</dbReference>
<dbReference type="InterPro" id="IPR043128">
    <property type="entry name" value="Rev_trsase/Diguanyl_cyclase"/>
</dbReference>
<comment type="caution">
    <text evidence="2">The sequence shown here is derived from an EMBL/GenBank/DDBJ whole genome shotgun (WGS) entry which is preliminary data.</text>
</comment>
<evidence type="ECO:0000313" key="3">
    <source>
        <dbReference type="EMBL" id="PLS00629.1"/>
    </source>
</evidence>
<protein>
    <recommendedName>
        <fullName evidence="1">GGDEF domain-containing protein</fullName>
    </recommendedName>
</protein>
<dbReference type="InterPro" id="IPR029787">
    <property type="entry name" value="Nucleotide_cyclase"/>
</dbReference>
<reference evidence="3 5" key="2">
    <citation type="submission" date="2017-12" db="EMBL/GenBank/DDBJ databases">
        <title>Comparative Functional Genomics of Dry Heat Resistant strains isolated from the Viking Spacecraft.</title>
        <authorList>
            <person name="Seuylemezian A."/>
            <person name="Cooper K."/>
            <person name="Vaishampayan P."/>
        </authorList>
    </citation>
    <scope>NUCLEOTIDE SEQUENCE [LARGE SCALE GENOMIC DNA]</scope>
    <source>
        <strain evidence="3 5">ATCC 29669</strain>
    </source>
</reference>
<keyword evidence="5" id="KW-1185">Reference proteome</keyword>
<evidence type="ECO:0000313" key="4">
    <source>
        <dbReference type="Proteomes" id="UP000234951"/>
    </source>
</evidence>
<dbReference type="SUPFAM" id="SSF55073">
    <property type="entry name" value="Nucleotide cyclase"/>
    <property type="match status" value="1"/>
</dbReference>
<dbReference type="InterPro" id="IPR000160">
    <property type="entry name" value="GGDEF_dom"/>
</dbReference>
<accession>A0A2N5GJ90</accession>
<gene>
    <name evidence="2" type="ORF">CU635_15590</name>
    <name evidence="3" type="ORF">CVD25_01700</name>
</gene>
<dbReference type="Proteomes" id="UP000234951">
    <property type="component" value="Unassembled WGS sequence"/>
</dbReference>
<name>A0A2N5GJ90_9BACI</name>
<evidence type="ECO:0000259" key="1">
    <source>
        <dbReference type="PROSITE" id="PS50887"/>
    </source>
</evidence>
<evidence type="ECO:0000313" key="2">
    <source>
        <dbReference type="EMBL" id="PLR81182.1"/>
    </source>
</evidence>
<proteinExistence type="predicted"/>
<dbReference type="AlphaFoldDB" id="A0A2N5GJ90"/>
<reference evidence="2 4" key="1">
    <citation type="submission" date="2017-11" db="EMBL/GenBank/DDBJ databases">
        <title>Comparitive Functional Genomics of Dry Heat Resistant strains isolated from the Viking Spacecraft.</title>
        <authorList>
            <person name="Seuylemezian A."/>
            <person name="Cooper K."/>
            <person name="Vaishampayan P."/>
        </authorList>
    </citation>
    <scope>NUCLEOTIDE SEQUENCE [LARGE SCALE GENOMIC DNA]</scope>
    <source>
        <strain evidence="2 4">M4.6</strain>
    </source>
</reference>
<evidence type="ECO:0000313" key="5">
    <source>
        <dbReference type="Proteomes" id="UP000235114"/>
    </source>
</evidence>
<feature type="domain" description="GGDEF" evidence="1">
    <location>
        <begin position="1"/>
        <end position="36"/>
    </location>
</feature>
<dbReference type="Gene3D" id="3.30.70.270">
    <property type="match status" value="1"/>
</dbReference>